<feature type="region of interest" description="Disordered" evidence="1">
    <location>
        <begin position="199"/>
        <end position="250"/>
    </location>
</feature>
<dbReference type="InParanoid" id="A0A136J4M6"/>
<evidence type="ECO:0000256" key="1">
    <source>
        <dbReference type="SAM" id="MobiDB-lite"/>
    </source>
</evidence>
<feature type="region of interest" description="Disordered" evidence="1">
    <location>
        <begin position="107"/>
        <end position="128"/>
    </location>
</feature>
<name>A0A136J4M6_9PEZI</name>
<proteinExistence type="predicted"/>
<dbReference type="AlphaFoldDB" id="A0A136J4M6"/>
<dbReference type="EMBL" id="KQ964249">
    <property type="protein sequence ID" value="KXJ91926.1"/>
    <property type="molecule type" value="Genomic_DNA"/>
</dbReference>
<organism evidence="2 3">
    <name type="scientific">Microdochium bolleyi</name>
    <dbReference type="NCBI Taxonomy" id="196109"/>
    <lineage>
        <taxon>Eukaryota</taxon>
        <taxon>Fungi</taxon>
        <taxon>Dikarya</taxon>
        <taxon>Ascomycota</taxon>
        <taxon>Pezizomycotina</taxon>
        <taxon>Sordariomycetes</taxon>
        <taxon>Xylariomycetidae</taxon>
        <taxon>Xylariales</taxon>
        <taxon>Microdochiaceae</taxon>
        <taxon>Microdochium</taxon>
    </lineage>
</organism>
<evidence type="ECO:0000313" key="2">
    <source>
        <dbReference type="EMBL" id="KXJ91926.1"/>
    </source>
</evidence>
<reference evidence="3" key="1">
    <citation type="submission" date="2016-02" db="EMBL/GenBank/DDBJ databases">
        <title>Draft genome sequence of Microdochium bolleyi, a fungal endophyte of beachgrass.</title>
        <authorList>
            <consortium name="DOE Joint Genome Institute"/>
            <person name="David A.S."/>
            <person name="May G."/>
            <person name="Haridas S."/>
            <person name="Lim J."/>
            <person name="Wang M."/>
            <person name="Labutti K."/>
            <person name="Lipzen A."/>
            <person name="Barry K."/>
            <person name="Grigoriev I.V."/>
        </authorList>
    </citation>
    <scope>NUCLEOTIDE SEQUENCE [LARGE SCALE GENOMIC DNA]</scope>
    <source>
        <strain evidence="3">J235TASD1</strain>
    </source>
</reference>
<sequence length="267" mass="29232">MPAPEYGSNTGSTITVYRAPGFTMELPSSSNGLKDKSSIQALVQPQGEETSCDLTSVTLRACLKIWQNDLKFSVSSVCPDTMLDAPPGFFHMLEPYHACLERASSASQDLDINQDPPEDDLCGRREDPTYTGERRGQYAIERARLDWKEGAWIVEFLAVAKGLWIDESRVSRCHQPWCRMQVSLVGSLIIRQAVSTTRQLEGDPDGRLSGPASETNTRSTGESLKDSTVLADGAGGNNGARRRRRPAGPTVLITTAHAAAKFRRGFI</sequence>
<gene>
    <name evidence="2" type="ORF">Micbo1qcDRAFT_174941</name>
</gene>
<keyword evidence="3" id="KW-1185">Reference proteome</keyword>
<dbReference type="Proteomes" id="UP000070501">
    <property type="component" value="Unassembled WGS sequence"/>
</dbReference>
<accession>A0A136J4M6</accession>
<protein>
    <submittedName>
        <fullName evidence="2">Uncharacterized protein</fullName>
    </submittedName>
</protein>
<feature type="compositionally biased region" description="Polar residues" evidence="1">
    <location>
        <begin position="212"/>
        <end position="222"/>
    </location>
</feature>
<evidence type="ECO:0000313" key="3">
    <source>
        <dbReference type="Proteomes" id="UP000070501"/>
    </source>
</evidence>